<dbReference type="SUPFAM" id="SSF53474">
    <property type="entry name" value="alpha/beta-Hydrolases"/>
    <property type="match status" value="1"/>
</dbReference>
<dbReference type="Gene3D" id="3.40.50.1820">
    <property type="entry name" value="alpha/beta hydrolase"/>
    <property type="match status" value="1"/>
</dbReference>
<comment type="caution">
    <text evidence="2">The sequence shown here is derived from an EMBL/GenBank/DDBJ whole genome shotgun (WGS) entry which is preliminary data.</text>
</comment>
<feature type="domain" description="AB hydrolase-1" evidence="1">
    <location>
        <begin position="91"/>
        <end position="344"/>
    </location>
</feature>
<evidence type="ECO:0000313" key="3">
    <source>
        <dbReference type="Proteomes" id="UP000295164"/>
    </source>
</evidence>
<dbReference type="InterPro" id="IPR029058">
    <property type="entry name" value="AB_hydrolase_fold"/>
</dbReference>
<dbReference type="PANTHER" id="PTHR45763">
    <property type="entry name" value="HYDROLASE, ALPHA/BETA FOLD FAMILY PROTEIN, EXPRESSED-RELATED"/>
    <property type="match status" value="1"/>
</dbReference>
<reference evidence="2 3" key="1">
    <citation type="submission" date="2019-03" db="EMBL/GenBank/DDBJ databases">
        <authorList>
            <person name="Kim M.K.M."/>
        </authorList>
    </citation>
    <scope>NUCLEOTIDE SEQUENCE [LARGE SCALE GENOMIC DNA]</scope>
    <source>
        <strain evidence="2 3">17J68-15</strain>
    </source>
</reference>
<dbReference type="EMBL" id="SKFH01000006">
    <property type="protein sequence ID" value="TCZ73534.1"/>
    <property type="molecule type" value="Genomic_DNA"/>
</dbReference>
<protein>
    <submittedName>
        <fullName evidence="2">Alpha/beta fold hydrolase</fullName>
    </submittedName>
</protein>
<keyword evidence="2" id="KW-0378">Hydrolase</keyword>
<dbReference type="OrthoDB" id="9773293at2"/>
<organism evidence="2 3">
    <name type="scientific">Flaviaesturariibacter aridisoli</name>
    <dbReference type="NCBI Taxonomy" id="2545761"/>
    <lineage>
        <taxon>Bacteria</taxon>
        <taxon>Pseudomonadati</taxon>
        <taxon>Bacteroidota</taxon>
        <taxon>Chitinophagia</taxon>
        <taxon>Chitinophagales</taxon>
        <taxon>Chitinophagaceae</taxon>
        <taxon>Flaviaestuariibacter</taxon>
    </lineage>
</organism>
<accession>A0A4R4E204</accession>
<evidence type="ECO:0000259" key="1">
    <source>
        <dbReference type="Pfam" id="PF00561"/>
    </source>
</evidence>
<dbReference type="GO" id="GO:0016787">
    <property type="term" value="F:hydrolase activity"/>
    <property type="evidence" value="ECO:0007669"/>
    <property type="project" value="UniProtKB-KW"/>
</dbReference>
<evidence type="ECO:0000313" key="2">
    <source>
        <dbReference type="EMBL" id="TCZ73534.1"/>
    </source>
</evidence>
<dbReference type="AlphaFoldDB" id="A0A4R4E204"/>
<name>A0A4R4E204_9BACT</name>
<dbReference type="Proteomes" id="UP000295164">
    <property type="component" value="Unassembled WGS sequence"/>
</dbReference>
<dbReference type="PANTHER" id="PTHR45763:SF46">
    <property type="entry name" value="AB HYDROLASE-1 DOMAIN-CONTAINING PROTEIN"/>
    <property type="match status" value="1"/>
</dbReference>
<gene>
    <name evidence="2" type="ORF">E0486_06115</name>
</gene>
<proteinExistence type="predicted"/>
<dbReference type="InterPro" id="IPR000073">
    <property type="entry name" value="AB_hydrolase_1"/>
</dbReference>
<keyword evidence="3" id="KW-1185">Reference proteome</keyword>
<dbReference type="Pfam" id="PF00561">
    <property type="entry name" value="Abhydrolase_1"/>
    <property type="match status" value="1"/>
</dbReference>
<sequence>MACAYPFEWPKYPPQVLRIPLRVAEVPSAGAANTPSSGRSTVCRSCPYPFEWSKGRGTPFVCSLPMHELFHTLPDGRRLCYARFGDPAAVPVLYFHGTPSSRLEPLLLEGFGYRLDALLAEAGLQLISIDRPGMGGSGYRPGERYRSFAHDAEHLCAALGLPPLPVLCWSGGGPYALAMAAAFPERIGSVHIVCGFTRPFDKEILQQMGSNKWYFRAARYAPFLLAPALRAVRRHGPKRLPPQGISGLPWEDYHLLDRPGALGQMARCSVREAARGGALGPIMEARAYYAHFPYRLAAIAQPVHYWWGTRDMSVARAHAEAVEQYAPRATMHYRPGEGHLSVYVHCIKEILQVVRSGQGA</sequence>